<dbReference type="Gene3D" id="2.130.10.10">
    <property type="entry name" value="YVTN repeat-like/Quinoprotein amine dehydrogenase"/>
    <property type="match status" value="4"/>
</dbReference>
<dbReference type="EC" id="2.7.13.3" evidence="2"/>
<dbReference type="Proteomes" id="UP001247620">
    <property type="component" value="Unassembled WGS sequence"/>
</dbReference>
<dbReference type="PROSITE" id="PS50109">
    <property type="entry name" value="HIS_KIN"/>
    <property type="match status" value="1"/>
</dbReference>
<dbReference type="InterPro" id="IPR004358">
    <property type="entry name" value="Sig_transdc_His_kin-like_C"/>
</dbReference>
<dbReference type="PRINTS" id="PR00344">
    <property type="entry name" value="BCTRLSENSOR"/>
</dbReference>
<dbReference type="Pfam" id="PF02518">
    <property type="entry name" value="HATPase_c"/>
    <property type="match status" value="1"/>
</dbReference>
<evidence type="ECO:0000259" key="9">
    <source>
        <dbReference type="PROSITE" id="PS01124"/>
    </source>
</evidence>
<dbReference type="Pfam" id="PF12833">
    <property type="entry name" value="HTH_18"/>
    <property type="match status" value="1"/>
</dbReference>
<dbReference type="InterPro" id="IPR018062">
    <property type="entry name" value="HTH_AraC-typ_CS"/>
</dbReference>
<dbReference type="InterPro" id="IPR011110">
    <property type="entry name" value="Reg_prop"/>
</dbReference>
<dbReference type="SUPFAM" id="SSF63829">
    <property type="entry name" value="Calcium-dependent phosphotriesterase"/>
    <property type="match status" value="3"/>
</dbReference>
<dbReference type="PROSITE" id="PS50110">
    <property type="entry name" value="RESPONSE_REGULATORY"/>
    <property type="match status" value="1"/>
</dbReference>
<feature type="domain" description="Response regulatory" evidence="11">
    <location>
        <begin position="1132"/>
        <end position="1247"/>
    </location>
</feature>
<dbReference type="Gene3D" id="1.10.10.60">
    <property type="entry name" value="Homeodomain-like"/>
    <property type="match status" value="2"/>
</dbReference>
<evidence type="ECO:0000256" key="4">
    <source>
        <dbReference type="ARBA" id="ARBA00023015"/>
    </source>
</evidence>
<evidence type="ECO:0000256" key="3">
    <source>
        <dbReference type="ARBA" id="ARBA00022553"/>
    </source>
</evidence>
<feature type="domain" description="Histidine kinase" evidence="10">
    <location>
        <begin position="867"/>
        <end position="1087"/>
    </location>
</feature>
<dbReference type="RefSeq" id="WP_310090563.1">
    <property type="nucleotide sequence ID" value="NZ_JAVDUU010000001.1"/>
</dbReference>
<dbReference type="InterPro" id="IPR005467">
    <property type="entry name" value="His_kinase_dom"/>
</dbReference>
<evidence type="ECO:0000313" key="13">
    <source>
        <dbReference type="Proteomes" id="UP001247620"/>
    </source>
</evidence>
<evidence type="ECO:0000256" key="5">
    <source>
        <dbReference type="ARBA" id="ARBA00023125"/>
    </source>
</evidence>
<dbReference type="SUPFAM" id="SSF55874">
    <property type="entry name" value="ATPase domain of HSP90 chaperone/DNA topoisomerase II/histidine kinase"/>
    <property type="match status" value="1"/>
</dbReference>
<protein>
    <recommendedName>
        <fullName evidence="2">histidine kinase</fullName>
        <ecNumber evidence="2">2.7.13.3</ecNumber>
    </recommendedName>
</protein>
<dbReference type="InterPro" id="IPR003594">
    <property type="entry name" value="HATPase_dom"/>
</dbReference>
<dbReference type="InterPro" id="IPR001789">
    <property type="entry name" value="Sig_transdc_resp-reg_receiver"/>
</dbReference>
<keyword evidence="4" id="KW-0805">Transcription regulation</keyword>
<dbReference type="SMART" id="SM00342">
    <property type="entry name" value="HTH_ARAC"/>
    <property type="match status" value="1"/>
</dbReference>
<dbReference type="GO" id="GO:0016301">
    <property type="term" value="F:kinase activity"/>
    <property type="evidence" value="ECO:0007669"/>
    <property type="project" value="UniProtKB-KW"/>
</dbReference>
<dbReference type="Gene3D" id="2.60.40.10">
    <property type="entry name" value="Immunoglobulins"/>
    <property type="match status" value="1"/>
</dbReference>
<dbReference type="PROSITE" id="PS00041">
    <property type="entry name" value="HTH_ARAC_FAMILY_1"/>
    <property type="match status" value="1"/>
</dbReference>
<keyword evidence="6" id="KW-0804">Transcription</keyword>
<evidence type="ECO:0000259" key="11">
    <source>
        <dbReference type="PROSITE" id="PS50110"/>
    </source>
</evidence>
<dbReference type="Pfam" id="PF00512">
    <property type="entry name" value="HisKA"/>
    <property type="match status" value="1"/>
</dbReference>
<name>A0ABU1T4B6_9SPHI</name>
<feature type="modified residue" description="4-aspartylphosphate" evidence="7">
    <location>
        <position position="1180"/>
    </location>
</feature>
<comment type="caution">
    <text evidence="12">The sequence shown here is derived from an EMBL/GenBank/DDBJ whole genome shotgun (WGS) entry which is preliminary data.</text>
</comment>
<dbReference type="SMART" id="SM00387">
    <property type="entry name" value="HATPase_c"/>
    <property type="match status" value="1"/>
</dbReference>
<dbReference type="SUPFAM" id="SSF52172">
    <property type="entry name" value="CheY-like"/>
    <property type="match status" value="1"/>
</dbReference>
<dbReference type="SMART" id="SM00448">
    <property type="entry name" value="REC"/>
    <property type="match status" value="1"/>
</dbReference>
<dbReference type="InterPro" id="IPR011123">
    <property type="entry name" value="Y_Y_Y"/>
</dbReference>
<dbReference type="InterPro" id="IPR036097">
    <property type="entry name" value="HisK_dim/P_sf"/>
</dbReference>
<comment type="catalytic activity">
    <reaction evidence="1">
        <text>ATP + protein L-histidine = ADP + protein N-phospho-L-histidine.</text>
        <dbReference type="EC" id="2.7.13.3"/>
    </reaction>
</comment>
<dbReference type="Gene3D" id="3.40.50.2300">
    <property type="match status" value="1"/>
</dbReference>
<dbReference type="InterPro" id="IPR036890">
    <property type="entry name" value="HATPase_C_sf"/>
</dbReference>
<feature type="signal peptide" evidence="8">
    <location>
        <begin position="1"/>
        <end position="24"/>
    </location>
</feature>
<dbReference type="InterPro" id="IPR013783">
    <property type="entry name" value="Ig-like_fold"/>
</dbReference>
<evidence type="ECO:0000256" key="6">
    <source>
        <dbReference type="ARBA" id="ARBA00023163"/>
    </source>
</evidence>
<dbReference type="InterPro" id="IPR009057">
    <property type="entry name" value="Homeodomain-like_sf"/>
</dbReference>
<evidence type="ECO:0000256" key="7">
    <source>
        <dbReference type="PROSITE-ProRule" id="PRU00169"/>
    </source>
</evidence>
<dbReference type="SMART" id="SM00388">
    <property type="entry name" value="HisKA"/>
    <property type="match status" value="1"/>
</dbReference>
<dbReference type="Pfam" id="PF00072">
    <property type="entry name" value="Response_reg"/>
    <property type="match status" value="1"/>
</dbReference>
<dbReference type="Gene3D" id="1.10.287.130">
    <property type="match status" value="1"/>
</dbReference>
<reference evidence="12 13" key="1">
    <citation type="submission" date="2023-07" db="EMBL/GenBank/DDBJ databases">
        <title>Sorghum-associated microbial communities from plants grown in Nebraska, USA.</title>
        <authorList>
            <person name="Schachtman D."/>
        </authorList>
    </citation>
    <scope>NUCLEOTIDE SEQUENCE [LARGE SCALE GENOMIC DNA]</scope>
    <source>
        <strain evidence="12 13">3262</strain>
    </source>
</reference>
<keyword evidence="13" id="KW-1185">Reference proteome</keyword>
<keyword evidence="12" id="KW-0808">Transferase</keyword>
<dbReference type="PANTHER" id="PTHR43547">
    <property type="entry name" value="TWO-COMPONENT HISTIDINE KINASE"/>
    <property type="match status" value="1"/>
</dbReference>
<dbReference type="InterPro" id="IPR015943">
    <property type="entry name" value="WD40/YVTN_repeat-like_dom_sf"/>
</dbReference>
<dbReference type="PROSITE" id="PS01124">
    <property type="entry name" value="HTH_ARAC_FAMILY_2"/>
    <property type="match status" value="1"/>
</dbReference>
<dbReference type="Pfam" id="PF07495">
    <property type="entry name" value="Y_Y_Y"/>
    <property type="match status" value="1"/>
</dbReference>
<dbReference type="PANTHER" id="PTHR43547:SF2">
    <property type="entry name" value="HYBRID SIGNAL TRANSDUCTION HISTIDINE KINASE C"/>
    <property type="match status" value="1"/>
</dbReference>
<keyword evidence="5" id="KW-0238">DNA-binding</keyword>
<dbReference type="CDD" id="cd17574">
    <property type="entry name" value="REC_OmpR"/>
    <property type="match status" value="1"/>
</dbReference>
<dbReference type="InterPro" id="IPR003661">
    <property type="entry name" value="HisK_dim/P_dom"/>
</dbReference>
<dbReference type="CDD" id="cd00082">
    <property type="entry name" value="HisKA"/>
    <property type="match status" value="1"/>
</dbReference>
<sequence>MCRSIKPYLVVLVLCCGMIGIATAQETFNLTSYTVKEGLSSNTVNSIVKDSYGLMWFGTANGLTKFDGNNFTTYRHEAGNKVNFPTNEILSICEDHNGRLWVGLSGSGIRCYDRKFDRFQAYNGDGSWPDMQKISVRAIYEDHHGMMWVGTYGDLRMFDLHTGHVTRLPITNINGEQMEHIVVLSLFEDSRNRMWVGTNMGLLLYDRQTKTFQRFKHDARVSGTITNDIVKAIIEDKNGDIWIATYSGLNKMLRPGIFKAFNNKQSNSLTNNAIFAASVDNDGRIWLGTEDGVNIFDPRSESFQVLRPDPRNPFSLRSNSIRSFYFDKNGIYWIGTYSGGISKYDKHLALLNLKQSNPFDPSGLKSPFVTAFAEYKNDQVFIGTDGGGLELFNRNTGLMTPVPIHSKLDPLKHGLAIMTMFMSRNEQLWVGTYRNGLFNINPTTGKCRQLTYDGTARGLSQNEITALVEDKAGRIWIGTLGHGVDVYDPQTGLFNRVSSKNTAGDNYPRLPLNDYITSLTLMPNGDICIGSMGTGLAIYHQQARKFTLYNKANSGLANDVVSNVLSANDHSLWAGTNGGLCFLDAKTGRFTVYSEKDGLANAYVKAILEDDNHLLWMSTDRGISSFDREKKLFKNLNEENGVQQGSFITCSALKLNNGDLFFGGQDGFNYFNPNKLPSPPTQAKVLLSQLKVNNNTVTPNANGSLKEQISIAKEIVLHYGQNFSLNYVAVDYTAPKQNLYAYRLVGYDRDWNFVRQSTTASYTNMDPGTYLFQVKSSNNSRQWNTPVTQIKIVILPPVWRTTFAYSIYFLVILASLYLIRRRGINKLRREFEARQEKLRVQQLVEEERKQAERLHELDMLKIRFLTDLSHEFRTPISLVMAPVEKLLDKDFGESDRGDLKMIHRNVRRLLNLVNQLLDFRKMEENGLKLCPAKGDVISFITEAAESFKDIAAKKHIRLLIKSACPCWLTLFDHEKLERIIFNLLSNAFKFTADGGSVTIEINIEEAKGKSLLRLEIADTGVGIARADIGRIFDRFYQSDKVGAVLNQGTGIGLSITKEFVHLMDGQISVASEIGKGTKFTISLPLPQLQDLQKAPGLVQETSGLGAVIENNKTEADFDTGTVMEPTAEQLTTILLVEDNDEFRQYLAEHLGKYFRVLEAANGKEGWQKTLSAHPQLVVSDINMPLMSGIELSHKIKADKRTTHIPIIILTAMTGEEEQLMGLQSGASDYLTKPFNFQILHTKINNLLNLNKTLKDTYSKQIQLVGENVAIESTDVKLLNNILKYIEANLSEPELSVEDLSKHVGMSRASLYYKVRELTGLSPNEYLRSVKLEKAAVLLESSGHNVAQIAYMTGFGTPSYFTRMFKAKFGILPSEYLNSKKSERLKVTAAELTA</sequence>
<gene>
    <name evidence="12" type="ORF">J2W55_000027</name>
</gene>
<evidence type="ECO:0000313" key="12">
    <source>
        <dbReference type="EMBL" id="MDR6940199.1"/>
    </source>
</evidence>
<keyword evidence="8" id="KW-0732">Signal</keyword>
<dbReference type="EMBL" id="JAVDUU010000001">
    <property type="protein sequence ID" value="MDR6940199.1"/>
    <property type="molecule type" value="Genomic_DNA"/>
</dbReference>
<proteinExistence type="predicted"/>
<accession>A0ABU1T4B6</accession>
<feature type="domain" description="HTH araC/xylS-type" evidence="9">
    <location>
        <begin position="1279"/>
        <end position="1378"/>
    </location>
</feature>
<feature type="chain" id="PRO_5046001660" description="histidine kinase" evidence="8">
    <location>
        <begin position="25"/>
        <end position="1393"/>
    </location>
</feature>
<organism evidence="12 13">
    <name type="scientific">Mucilaginibacter pocheonensis</name>
    <dbReference type="NCBI Taxonomy" id="398050"/>
    <lineage>
        <taxon>Bacteria</taxon>
        <taxon>Pseudomonadati</taxon>
        <taxon>Bacteroidota</taxon>
        <taxon>Sphingobacteriia</taxon>
        <taxon>Sphingobacteriales</taxon>
        <taxon>Sphingobacteriaceae</taxon>
        <taxon>Mucilaginibacter</taxon>
    </lineage>
</organism>
<evidence type="ECO:0000259" key="10">
    <source>
        <dbReference type="PROSITE" id="PS50109"/>
    </source>
</evidence>
<dbReference type="InterPro" id="IPR011006">
    <property type="entry name" value="CheY-like_superfamily"/>
</dbReference>
<evidence type="ECO:0000256" key="8">
    <source>
        <dbReference type="SAM" id="SignalP"/>
    </source>
</evidence>
<dbReference type="SUPFAM" id="SSF46689">
    <property type="entry name" value="Homeodomain-like"/>
    <property type="match status" value="2"/>
</dbReference>
<evidence type="ECO:0000256" key="2">
    <source>
        <dbReference type="ARBA" id="ARBA00012438"/>
    </source>
</evidence>
<dbReference type="Gene3D" id="3.30.565.10">
    <property type="entry name" value="Histidine kinase-like ATPase, C-terminal domain"/>
    <property type="match status" value="1"/>
</dbReference>
<evidence type="ECO:0000256" key="1">
    <source>
        <dbReference type="ARBA" id="ARBA00000085"/>
    </source>
</evidence>
<keyword evidence="12" id="KW-0418">Kinase</keyword>
<keyword evidence="3 7" id="KW-0597">Phosphoprotein</keyword>
<dbReference type="SUPFAM" id="SSF47384">
    <property type="entry name" value="Homodimeric domain of signal transducing histidine kinase"/>
    <property type="match status" value="1"/>
</dbReference>
<dbReference type="Pfam" id="PF07494">
    <property type="entry name" value="Reg_prop"/>
    <property type="match status" value="8"/>
</dbReference>
<dbReference type="InterPro" id="IPR018060">
    <property type="entry name" value="HTH_AraC"/>
</dbReference>